<evidence type="ECO:0000256" key="1">
    <source>
        <dbReference type="ARBA" id="ARBA00005417"/>
    </source>
</evidence>
<dbReference type="Pfam" id="PF08352">
    <property type="entry name" value="oligo_HPY"/>
    <property type="match status" value="1"/>
</dbReference>
<dbReference type="InterPro" id="IPR017871">
    <property type="entry name" value="ABC_transporter-like_CS"/>
</dbReference>
<keyword evidence="2" id="KW-0813">Transport</keyword>
<accession>A0ABW1NL46</accession>
<dbReference type="PROSITE" id="PS00211">
    <property type="entry name" value="ABC_TRANSPORTER_1"/>
    <property type="match status" value="1"/>
</dbReference>
<feature type="compositionally biased region" description="Basic and acidic residues" evidence="5">
    <location>
        <begin position="392"/>
        <end position="401"/>
    </location>
</feature>
<dbReference type="Gene3D" id="3.40.50.300">
    <property type="entry name" value="P-loop containing nucleotide triphosphate hydrolases"/>
    <property type="match status" value="1"/>
</dbReference>
<feature type="region of interest" description="Disordered" evidence="5">
    <location>
        <begin position="330"/>
        <end position="401"/>
    </location>
</feature>
<gene>
    <name evidence="7" type="ORF">ACFP1K_23335</name>
</gene>
<comment type="caution">
    <text evidence="7">The sequence shown here is derived from an EMBL/GenBank/DDBJ whole genome shotgun (WGS) entry which is preliminary data.</text>
</comment>
<dbReference type="PANTHER" id="PTHR43776:SF7">
    <property type="entry name" value="D,D-DIPEPTIDE TRANSPORT ATP-BINDING PROTEIN DDPF-RELATED"/>
    <property type="match status" value="1"/>
</dbReference>
<dbReference type="InterPro" id="IPR003439">
    <property type="entry name" value="ABC_transporter-like_ATP-bd"/>
</dbReference>
<reference evidence="8" key="1">
    <citation type="journal article" date="2019" name="Int. J. Syst. Evol. Microbiol.">
        <title>The Global Catalogue of Microorganisms (GCM) 10K type strain sequencing project: providing services to taxonomists for standard genome sequencing and annotation.</title>
        <authorList>
            <consortium name="The Broad Institute Genomics Platform"/>
            <consortium name="The Broad Institute Genome Sequencing Center for Infectious Disease"/>
            <person name="Wu L."/>
            <person name="Ma J."/>
        </authorList>
    </citation>
    <scope>NUCLEOTIDE SEQUENCE [LARGE SCALE GENOMIC DNA]</scope>
    <source>
        <strain evidence="8">JCM 30346</strain>
    </source>
</reference>
<sequence length="401" mass="42262">MAEDHVALRVQGLSKSFPLRRGLFGRTLESVRAVDGVDLEVRAGTTLGIVGESGSGKTTVGRLMARLLTPDRGTVEVEGKDVSRAKGRELKEMRARLQVIFQDPYGALDPTKTVGHAVAEPLLVHGRIGRGEMRDRAAALLTRVALDPAFVDRYPDELSGGQRQRVCIARALALSPGVLVADEPTSALDLSTRSEILNLLLSIQEDTGQAMVLVSHDFATVRHLSHRIAVMYLGRIVEEGPAARIAEAPLHPYTKALLSAVPLPDPHAQRARRRTVLQGDLPDPAAPPSGCRFHTRCPVAMAECSRQDPPLLQVADGHRVACLLHQPGGTSADTTAPAGASLAPGTSVTPADASAKPVTSADASVSPGPSAGASVRPGAPADPPRDGAPAELRSDPQETVR</sequence>
<dbReference type="SMART" id="SM00382">
    <property type="entry name" value="AAA"/>
    <property type="match status" value="1"/>
</dbReference>
<evidence type="ECO:0000256" key="4">
    <source>
        <dbReference type="ARBA" id="ARBA00022840"/>
    </source>
</evidence>
<feature type="domain" description="ABC transporter" evidence="6">
    <location>
        <begin position="8"/>
        <end position="258"/>
    </location>
</feature>
<organism evidence="7 8">
    <name type="scientific">Sphaerisporangium aureirubrum</name>
    <dbReference type="NCBI Taxonomy" id="1544736"/>
    <lineage>
        <taxon>Bacteria</taxon>
        <taxon>Bacillati</taxon>
        <taxon>Actinomycetota</taxon>
        <taxon>Actinomycetes</taxon>
        <taxon>Streptosporangiales</taxon>
        <taxon>Streptosporangiaceae</taxon>
        <taxon>Sphaerisporangium</taxon>
    </lineage>
</organism>
<evidence type="ECO:0000259" key="6">
    <source>
        <dbReference type="PROSITE" id="PS50893"/>
    </source>
</evidence>
<dbReference type="NCBIfam" id="TIGR01727">
    <property type="entry name" value="oligo_HPY"/>
    <property type="match status" value="1"/>
</dbReference>
<evidence type="ECO:0000256" key="5">
    <source>
        <dbReference type="SAM" id="MobiDB-lite"/>
    </source>
</evidence>
<dbReference type="Pfam" id="PF00005">
    <property type="entry name" value="ABC_tran"/>
    <property type="match status" value="1"/>
</dbReference>
<proteinExistence type="inferred from homology"/>
<feature type="compositionally biased region" description="Low complexity" evidence="5">
    <location>
        <begin position="360"/>
        <end position="379"/>
    </location>
</feature>
<dbReference type="PANTHER" id="PTHR43776">
    <property type="entry name" value="TRANSPORT ATP-BINDING PROTEIN"/>
    <property type="match status" value="1"/>
</dbReference>
<dbReference type="InterPro" id="IPR050319">
    <property type="entry name" value="ABC_transp_ATP-bind"/>
</dbReference>
<keyword evidence="3" id="KW-0547">Nucleotide-binding</keyword>
<evidence type="ECO:0000256" key="3">
    <source>
        <dbReference type="ARBA" id="ARBA00022741"/>
    </source>
</evidence>
<comment type="similarity">
    <text evidence="1">Belongs to the ABC transporter superfamily.</text>
</comment>
<protein>
    <submittedName>
        <fullName evidence="7">ABC transporter ATP-binding protein</fullName>
    </submittedName>
</protein>
<dbReference type="Proteomes" id="UP001596137">
    <property type="component" value="Unassembled WGS sequence"/>
</dbReference>
<dbReference type="EMBL" id="JBHSRF010000037">
    <property type="protein sequence ID" value="MFC6084114.1"/>
    <property type="molecule type" value="Genomic_DNA"/>
</dbReference>
<dbReference type="SUPFAM" id="SSF52540">
    <property type="entry name" value="P-loop containing nucleoside triphosphate hydrolases"/>
    <property type="match status" value="1"/>
</dbReference>
<dbReference type="InterPro" id="IPR003593">
    <property type="entry name" value="AAA+_ATPase"/>
</dbReference>
<dbReference type="PROSITE" id="PS50893">
    <property type="entry name" value="ABC_TRANSPORTER_2"/>
    <property type="match status" value="1"/>
</dbReference>
<name>A0ABW1NL46_9ACTN</name>
<evidence type="ECO:0000313" key="8">
    <source>
        <dbReference type="Proteomes" id="UP001596137"/>
    </source>
</evidence>
<dbReference type="GO" id="GO:0005524">
    <property type="term" value="F:ATP binding"/>
    <property type="evidence" value="ECO:0007669"/>
    <property type="project" value="UniProtKB-KW"/>
</dbReference>
<keyword evidence="8" id="KW-1185">Reference proteome</keyword>
<evidence type="ECO:0000256" key="2">
    <source>
        <dbReference type="ARBA" id="ARBA00022448"/>
    </source>
</evidence>
<dbReference type="InterPro" id="IPR013563">
    <property type="entry name" value="Oligopep_ABC_C"/>
</dbReference>
<dbReference type="CDD" id="cd03257">
    <property type="entry name" value="ABC_NikE_OppD_transporters"/>
    <property type="match status" value="1"/>
</dbReference>
<dbReference type="RefSeq" id="WP_380756819.1">
    <property type="nucleotide sequence ID" value="NZ_JBHSRF010000037.1"/>
</dbReference>
<keyword evidence="4 7" id="KW-0067">ATP-binding</keyword>
<dbReference type="InterPro" id="IPR027417">
    <property type="entry name" value="P-loop_NTPase"/>
</dbReference>
<evidence type="ECO:0000313" key="7">
    <source>
        <dbReference type="EMBL" id="MFC6084114.1"/>
    </source>
</evidence>